<protein>
    <recommendedName>
        <fullName evidence="1">UPF0311 protein SAMN05444168_6153</fullName>
    </recommendedName>
</protein>
<proteinExistence type="inferred from homology"/>
<sequence>MPSTDKVKTMSTPAFEDLPAALQSIQTRPLFVMRLDVKPIVIVGDTPGTFRRIGIVPSGTFAGERLSGKVLDGGSDWQSARSDGSTTLDVRLILQTDDGVNITIAYRGIRHGAADVIQRLEKGEPVDPASYYFRINPVFEAPAGKYEFLNRVIAVGTGHRFKDGPVYSVFEVL</sequence>
<dbReference type="PANTHER" id="PTHR37315">
    <property type="entry name" value="UPF0311 PROTEIN BLR7842"/>
    <property type="match status" value="1"/>
</dbReference>
<evidence type="ECO:0000313" key="2">
    <source>
        <dbReference type="EMBL" id="SIO52032.1"/>
    </source>
</evidence>
<evidence type="ECO:0000313" key="3">
    <source>
        <dbReference type="Proteomes" id="UP000184693"/>
    </source>
</evidence>
<organism evidence="2 3">
    <name type="scientific">Paraburkholderia phenazinium</name>
    <dbReference type="NCBI Taxonomy" id="60549"/>
    <lineage>
        <taxon>Bacteria</taxon>
        <taxon>Pseudomonadati</taxon>
        <taxon>Pseudomonadota</taxon>
        <taxon>Betaproteobacteria</taxon>
        <taxon>Burkholderiales</taxon>
        <taxon>Burkholderiaceae</taxon>
        <taxon>Paraburkholderia</taxon>
    </lineage>
</organism>
<dbReference type="InterPro" id="IPR020915">
    <property type="entry name" value="UPF0311"/>
</dbReference>
<evidence type="ECO:0000256" key="1">
    <source>
        <dbReference type="HAMAP-Rule" id="MF_00775"/>
    </source>
</evidence>
<dbReference type="EMBL" id="FSRM01000002">
    <property type="protein sequence ID" value="SIO52032.1"/>
    <property type="molecule type" value="Genomic_DNA"/>
</dbReference>
<dbReference type="Pfam" id="PF11578">
    <property type="entry name" value="DUF3237"/>
    <property type="match status" value="1"/>
</dbReference>
<dbReference type="Proteomes" id="UP000184693">
    <property type="component" value="Unassembled WGS sequence"/>
</dbReference>
<gene>
    <name evidence="2" type="ORF">SAMN05444168_6153</name>
</gene>
<dbReference type="PANTHER" id="PTHR37315:SF1">
    <property type="entry name" value="UPF0311 PROTEIN BLR7842"/>
    <property type="match status" value="1"/>
</dbReference>
<name>A0A1N6K622_9BURK</name>
<dbReference type="Gene3D" id="2.40.160.20">
    <property type="match status" value="1"/>
</dbReference>
<accession>A0A1N6K622</accession>
<reference evidence="2 3" key="1">
    <citation type="submission" date="2016-11" db="EMBL/GenBank/DDBJ databases">
        <authorList>
            <person name="Jaros S."/>
            <person name="Januszkiewicz K."/>
            <person name="Wedrychowicz H."/>
        </authorList>
    </citation>
    <scope>NUCLEOTIDE SEQUENCE [LARGE SCALE GENOMIC DNA]</scope>
    <source>
        <strain evidence="2 3">GAS86</strain>
    </source>
</reference>
<comment type="similarity">
    <text evidence="1">Belongs to the UPF0311 family.</text>
</comment>
<dbReference type="AlphaFoldDB" id="A0A1N6K622"/>
<dbReference type="HAMAP" id="MF_00775">
    <property type="entry name" value="UPF0311"/>
    <property type="match status" value="1"/>
</dbReference>